<dbReference type="AlphaFoldDB" id="A0A2S2D0C2"/>
<feature type="transmembrane region" description="Helical" evidence="1">
    <location>
        <begin position="300"/>
        <end position="323"/>
    </location>
</feature>
<feature type="transmembrane region" description="Helical" evidence="1">
    <location>
        <begin position="12"/>
        <end position="34"/>
    </location>
</feature>
<feature type="transmembrane region" description="Helical" evidence="1">
    <location>
        <begin position="335"/>
        <end position="354"/>
    </location>
</feature>
<evidence type="ECO:0000256" key="1">
    <source>
        <dbReference type="SAM" id="Phobius"/>
    </source>
</evidence>
<geneLocation type="plasmid" evidence="2 3">
    <name>unnamed4</name>
</geneLocation>
<feature type="transmembrane region" description="Helical" evidence="1">
    <location>
        <begin position="235"/>
        <end position="255"/>
    </location>
</feature>
<feature type="transmembrane region" description="Helical" evidence="1">
    <location>
        <begin position="92"/>
        <end position="113"/>
    </location>
</feature>
<dbReference type="EMBL" id="CP029359">
    <property type="protein sequence ID" value="AWK90209.1"/>
    <property type="molecule type" value="Genomic_DNA"/>
</dbReference>
<proteinExistence type="predicted"/>
<organism evidence="2 3">
    <name type="scientific">Azospirillum thermophilum</name>
    <dbReference type="NCBI Taxonomy" id="2202148"/>
    <lineage>
        <taxon>Bacteria</taxon>
        <taxon>Pseudomonadati</taxon>
        <taxon>Pseudomonadota</taxon>
        <taxon>Alphaproteobacteria</taxon>
        <taxon>Rhodospirillales</taxon>
        <taxon>Azospirillaceae</taxon>
        <taxon>Azospirillum</taxon>
    </lineage>
</organism>
<feature type="transmembrane region" description="Helical" evidence="1">
    <location>
        <begin position="275"/>
        <end position="293"/>
    </location>
</feature>
<feature type="transmembrane region" description="Helical" evidence="1">
    <location>
        <begin position="203"/>
        <end position="223"/>
    </location>
</feature>
<accession>A0A2S2D0C2</accession>
<evidence type="ECO:0000313" key="3">
    <source>
        <dbReference type="Proteomes" id="UP000245629"/>
    </source>
</evidence>
<feature type="transmembrane region" description="Helical" evidence="1">
    <location>
        <begin position="173"/>
        <end position="197"/>
    </location>
</feature>
<dbReference type="Proteomes" id="UP000245629">
    <property type="component" value="Plasmid unnamed4"/>
</dbReference>
<dbReference type="RefSeq" id="WP_109334291.1">
    <property type="nucleotide sequence ID" value="NZ_CP029359.1"/>
</dbReference>
<dbReference type="OrthoDB" id="7226040at2"/>
<protein>
    <recommendedName>
        <fullName evidence="4">DUF2029 domain-containing protein</fullName>
    </recommendedName>
</protein>
<evidence type="ECO:0008006" key="4">
    <source>
        <dbReference type="Google" id="ProtNLM"/>
    </source>
</evidence>
<keyword evidence="1" id="KW-1133">Transmembrane helix</keyword>
<sequence length="426" mass="44912">MSDRTSLPLSRPATAGYVTAPPLLLAAAAILMVLRTPAVLTGGRFWAEEGVVYFRDALLGSWYDALLAPRVGYFSAFNKIAALAATAVPLELAPLVTVYAALAVQLTVLWFVAVSDAFSRPMARLLGVAVVLFAVPSEEVWLNTINSQFYFATGAALLLVTSPGAIPTPLRLGFLALAGATGPVSAFLAPLFAWKAWRRPSRLAYAELAIIGLCAVVQAWLVARGLLEGQRAGSFQIKALICTFGIKLIALPWLGTQANAMAAAFLSAQDHMAHYRTAAVLAGVGGLVAVVVASHPVSRMLTAAAAALAVPSFAGALGADPWLLVLPLVGGRYAYAPNALMGLAVLVVLMSPLAARWRRGLALALLAGFLVHGVTYFTKENGMFSGPDWRSEVANWRADPSRTTIGIWPSGWHVSLPHDHPAAAGR</sequence>
<keyword evidence="1" id="KW-0812">Transmembrane</keyword>
<reference evidence="3" key="1">
    <citation type="submission" date="2018-05" db="EMBL/GenBank/DDBJ databases">
        <title>Azospirillum thermophila sp. nov., a novel isolated from hot spring.</title>
        <authorList>
            <person name="Zhao Z."/>
        </authorList>
    </citation>
    <scope>NUCLEOTIDE SEQUENCE [LARGE SCALE GENOMIC DNA]</scope>
    <source>
        <strain evidence="3">CFH 70021</strain>
        <plasmid evidence="3">unnamed4</plasmid>
    </source>
</reference>
<keyword evidence="1" id="KW-0472">Membrane</keyword>
<dbReference type="KEGG" id="azz:DEW08_29795"/>
<evidence type="ECO:0000313" key="2">
    <source>
        <dbReference type="EMBL" id="AWK90209.1"/>
    </source>
</evidence>
<feature type="transmembrane region" description="Helical" evidence="1">
    <location>
        <begin position="361"/>
        <end position="378"/>
    </location>
</feature>
<name>A0A2S2D0C2_9PROT</name>
<keyword evidence="3" id="KW-1185">Reference proteome</keyword>
<keyword evidence="2" id="KW-0614">Plasmid</keyword>
<gene>
    <name evidence="2" type="ORF">DEW08_29795</name>
</gene>